<dbReference type="AlphaFoldDB" id="A0AAV4AU11"/>
<organism evidence="1 2">
    <name type="scientific">Plakobranchus ocellatus</name>
    <dbReference type="NCBI Taxonomy" id="259542"/>
    <lineage>
        <taxon>Eukaryota</taxon>
        <taxon>Metazoa</taxon>
        <taxon>Spiralia</taxon>
        <taxon>Lophotrochozoa</taxon>
        <taxon>Mollusca</taxon>
        <taxon>Gastropoda</taxon>
        <taxon>Heterobranchia</taxon>
        <taxon>Euthyneura</taxon>
        <taxon>Panpulmonata</taxon>
        <taxon>Sacoglossa</taxon>
        <taxon>Placobranchoidea</taxon>
        <taxon>Plakobranchidae</taxon>
        <taxon>Plakobranchus</taxon>
    </lineage>
</organism>
<proteinExistence type="predicted"/>
<keyword evidence="2" id="KW-1185">Reference proteome</keyword>
<reference evidence="1 2" key="1">
    <citation type="journal article" date="2021" name="Elife">
        <title>Chloroplast acquisition without the gene transfer in kleptoplastic sea slugs, Plakobranchus ocellatus.</title>
        <authorList>
            <person name="Maeda T."/>
            <person name="Takahashi S."/>
            <person name="Yoshida T."/>
            <person name="Shimamura S."/>
            <person name="Takaki Y."/>
            <person name="Nagai Y."/>
            <person name="Toyoda A."/>
            <person name="Suzuki Y."/>
            <person name="Arimoto A."/>
            <person name="Ishii H."/>
            <person name="Satoh N."/>
            <person name="Nishiyama T."/>
            <person name="Hasebe M."/>
            <person name="Maruyama T."/>
            <person name="Minagawa J."/>
            <person name="Obokata J."/>
            <person name="Shigenobu S."/>
        </authorList>
    </citation>
    <scope>NUCLEOTIDE SEQUENCE [LARGE SCALE GENOMIC DNA]</scope>
</reference>
<protein>
    <submittedName>
        <fullName evidence="1">Uncharacterized protein</fullName>
    </submittedName>
</protein>
<accession>A0AAV4AU11</accession>
<dbReference type="EMBL" id="BLXT01004363">
    <property type="protein sequence ID" value="GFO11830.1"/>
    <property type="molecule type" value="Genomic_DNA"/>
</dbReference>
<name>A0AAV4AU11_9GAST</name>
<comment type="caution">
    <text evidence="1">The sequence shown here is derived from an EMBL/GenBank/DDBJ whole genome shotgun (WGS) entry which is preliminary data.</text>
</comment>
<sequence>MFRIFSYVCPCCPPSYLTVMASMVKKIENSTLALLVPFCHGFDPQLTTTPERPRPKTEVSGYIPLATRDGIGNGTQNQYGYLSSVLVTKTPGVIAWAIQQVRLVVHSH</sequence>
<evidence type="ECO:0000313" key="1">
    <source>
        <dbReference type="EMBL" id="GFO11830.1"/>
    </source>
</evidence>
<gene>
    <name evidence="1" type="ORF">PoB_003833500</name>
</gene>
<dbReference type="Proteomes" id="UP000735302">
    <property type="component" value="Unassembled WGS sequence"/>
</dbReference>
<evidence type="ECO:0000313" key="2">
    <source>
        <dbReference type="Proteomes" id="UP000735302"/>
    </source>
</evidence>